<reference evidence="3" key="1">
    <citation type="submission" date="2018-08" db="EMBL/GenBank/DDBJ databases">
        <authorList>
            <person name="Khan S.A."/>
            <person name="J S.E."/>
        </authorList>
    </citation>
    <scope>NUCLEOTIDE SEQUENCE [LARGE SCALE GENOMIC DNA]</scope>
    <source>
        <strain evidence="3">PoM-212</strain>
    </source>
</reference>
<dbReference type="InterPro" id="IPR000086">
    <property type="entry name" value="NUDIX_hydrolase_dom"/>
</dbReference>
<reference evidence="3" key="2">
    <citation type="submission" date="2018-12" db="EMBL/GenBank/DDBJ databases">
        <title>Maribacter lutimaris sp. nov., isolated from marine sediment.</title>
        <authorList>
            <person name="Kim K.K."/>
        </authorList>
    </citation>
    <scope>NUCLEOTIDE SEQUENCE [LARGE SCALE GENOMIC DNA]</scope>
    <source>
        <strain evidence="3">PoM-212</strain>
    </source>
</reference>
<dbReference type="PANTHER" id="PTHR10885:SF0">
    <property type="entry name" value="ISOPENTENYL-DIPHOSPHATE DELTA-ISOMERASE"/>
    <property type="match status" value="1"/>
</dbReference>
<dbReference type="PANTHER" id="PTHR10885">
    <property type="entry name" value="ISOPENTENYL-DIPHOSPHATE DELTA-ISOMERASE"/>
    <property type="match status" value="1"/>
</dbReference>
<dbReference type="Gene3D" id="3.90.79.10">
    <property type="entry name" value="Nucleoside Triphosphate Pyrophosphohydrolase"/>
    <property type="match status" value="1"/>
</dbReference>
<dbReference type="EMBL" id="QUSX01000002">
    <property type="protein sequence ID" value="RRQ48258.1"/>
    <property type="molecule type" value="Genomic_DNA"/>
</dbReference>
<protein>
    <submittedName>
        <fullName evidence="2">NUDIX domain-containing protein</fullName>
    </submittedName>
</protein>
<proteinExistence type="predicted"/>
<dbReference type="Proteomes" id="UP000286990">
    <property type="component" value="Unassembled WGS sequence"/>
</dbReference>
<gene>
    <name evidence="2" type="ORF">DZC72_11090</name>
</gene>
<evidence type="ECO:0000313" key="2">
    <source>
        <dbReference type="EMBL" id="RRQ48258.1"/>
    </source>
</evidence>
<dbReference type="AlphaFoldDB" id="A0A426RGY8"/>
<dbReference type="GO" id="GO:0003824">
    <property type="term" value="F:catalytic activity"/>
    <property type="evidence" value="ECO:0007669"/>
    <property type="project" value="UniProtKB-ARBA"/>
</dbReference>
<organism evidence="2 3">
    <name type="scientific">Maribacter algicola</name>
    <dbReference type="NCBI Taxonomy" id="2498892"/>
    <lineage>
        <taxon>Bacteria</taxon>
        <taxon>Pseudomonadati</taxon>
        <taxon>Bacteroidota</taxon>
        <taxon>Flavobacteriia</taxon>
        <taxon>Flavobacteriales</taxon>
        <taxon>Flavobacteriaceae</taxon>
        <taxon>Maribacter</taxon>
    </lineage>
</organism>
<evidence type="ECO:0000259" key="1">
    <source>
        <dbReference type="PROSITE" id="PS51462"/>
    </source>
</evidence>
<sequence length="185" mass="21124">MDELVDILDNQGNPLGVSRMKSEAHREGFFHPTVHVWFYTSDGQVLIQQRGRQKDTYPLLWDVSVAGHIGAGESIEKSAVREVSEEIGLKIRPSDLQKIGVFKSVQKHSESLIDCEFHHTFLCELRVSLEKLKEQESEVESLALLPIIQFREEVLGLGTDKYVPHTKEYYSTIIEALEKTFRANL</sequence>
<feature type="domain" description="Nudix hydrolase" evidence="1">
    <location>
        <begin position="29"/>
        <end position="175"/>
    </location>
</feature>
<dbReference type="OrthoDB" id="9786032at2"/>
<keyword evidence="3" id="KW-1185">Reference proteome</keyword>
<dbReference type="Pfam" id="PF00293">
    <property type="entry name" value="NUDIX"/>
    <property type="match status" value="1"/>
</dbReference>
<dbReference type="RefSeq" id="WP_125222979.1">
    <property type="nucleotide sequence ID" value="NZ_QUSX01000002.1"/>
</dbReference>
<accession>A0A426RGY8</accession>
<dbReference type="SUPFAM" id="SSF55811">
    <property type="entry name" value="Nudix"/>
    <property type="match status" value="1"/>
</dbReference>
<evidence type="ECO:0000313" key="3">
    <source>
        <dbReference type="Proteomes" id="UP000286990"/>
    </source>
</evidence>
<dbReference type="InterPro" id="IPR015797">
    <property type="entry name" value="NUDIX_hydrolase-like_dom_sf"/>
</dbReference>
<name>A0A426RGY8_9FLAO</name>
<dbReference type="PROSITE" id="PS51462">
    <property type="entry name" value="NUDIX"/>
    <property type="match status" value="1"/>
</dbReference>
<dbReference type="CDD" id="cd04692">
    <property type="entry name" value="NUDIX_Hydrolase"/>
    <property type="match status" value="1"/>
</dbReference>
<comment type="caution">
    <text evidence="2">The sequence shown here is derived from an EMBL/GenBank/DDBJ whole genome shotgun (WGS) entry which is preliminary data.</text>
</comment>